<dbReference type="Proteomes" id="UP001530400">
    <property type="component" value="Unassembled WGS sequence"/>
</dbReference>
<sequence>MLSSKTHALRFIALAAIAVAIGPIYFYEVQLINVLKVTDNALVPPSEARPKNTSPPRLVLHVGLPKTATSAIQCRLNDMERRDVLSQKMSAKIVEIESCRTEPFMHRVQMSKYFEQFPLELNALKNQSDTETSNKYTTYDRVIKGSSVLQHCLDVWINHYDRISIPDCWGKSYQRYINTYHQAGSSIFVISNENLALPPFGKVPDPTACGIIFDNMLESLGQNSEIDIILTQRLHFDRMISMFGQEYDGDKFYSRPKLKRWTSDGGSTVPYLEKYINNFPVDQLAQAIKCFQYATKNPRISFQVIDFHSKQPGVVMAFMEKLTRNATLTRQLADENHIVGTENVAVERDNRMQFDRIAIAAKKAGIVPDSKERYEVRNDVSKYFEDNGLKIATDAKLKCPPAKFYDRLVNDTILIHQLAFPDEPVHTVRNRLRMFDFQPFRDIFCEVDGDATVQDEVMRSFPDQYKTLT</sequence>
<dbReference type="AlphaFoldDB" id="A0ABD3NEW6"/>
<evidence type="ECO:0000256" key="1">
    <source>
        <dbReference type="SAM" id="Phobius"/>
    </source>
</evidence>
<feature type="transmembrane region" description="Helical" evidence="1">
    <location>
        <begin position="7"/>
        <end position="27"/>
    </location>
</feature>
<evidence type="ECO:0008006" key="4">
    <source>
        <dbReference type="Google" id="ProtNLM"/>
    </source>
</evidence>
<reference evidence="2 3" key="1">
    <citation type="submission" date="2024-10" db="EMBL/GenBank/DDBJ databases">
        <title>Updated reference genomes for cyclostephanoid diatoms.</title>
        <authorList>
            <person name="Roberts W.R."/>
            <person name="Alverson A.J."/>
        </authorList>
    </citation>
    <scope>NUCLEOTIDE SEQUENCE [LARGE SCALE GENOMIC DNA]</scope>
    <source>
        <strain evidence="2 3">AJA010-31</strain>
    </source>
</reference>
<organism evidence="2 3">
    <name type="scientific">Cyclotella atomus</name>
    <dbReference type="NCBI Taxonomy" id="382360"/>
    <lineage>
        <taxon>Eukaryota</taxon>
        <taxon>Sar</taxon>
        <taxon>Stramenopiles</taxon>
        <taxon>Ochrophyta</taxon>
        <taxon>Bacillariophyta</taxon>
        <taxon>Coscinodiscophyceae</taxon>
        <taxon>Thalassiosirophycidae</taxon>
        <taxon>Stephanodiscales</taxon>
        <taxon>Stephanodiscaceae</taxon>
        <taxon>Cyclotella</taxon>
    </lineage>
</organism>
<dbReference type="EMBL" id="JALLPJ020001186">
    <property type="protein sequence ID" value="KAL3774579.1"/>
    <property type="molecule type" value="Genomic_DNA"/>
</dbReference>
<keyword evidence="3" id="KW-1185">Reference proteome</keyword>
<protein>
    <recommendedName>
        <fullName evidence="4">Sulfotransferase domain-containing protein</fullName>
    </recommendedName>
</protein>
<keyword evidence="1" id="KW-0472">Membrane</keyword>
<comment type="caution">
    <text evidence="2">The sequence shown here is derived from an EMBL/GenBank/DDBJ whole genome shotgun (WGS) entry which is preliminary data.</text>
</comment>
<keyword evidence="1" id="KW-0812">Transmembrane</keyword>
<keyword evidence="1" id="KW-1133">Transmembrane helix</keyword>
<proteinExistence type="predicted"/>
<gene>
    <name evidence="2" type="ORF">ACHAWO_006878</name>
</gene>
<name>A0ABD3NEW6_9STRA</name>
<evidence type="ECO:0000313" key="3">
    <source>
        <dbReference type="Proteomes" id="UP001530400"/>
    </source>
</evidence>
<accession>A0ABD3NEW6</accession>
<evidence type="ECO:0000313" key="2">
    <source>
        <dbReference type="EMBL" id="KAL3774579.1"/>
    </source>
</evidence>